<protein>
    <submittedName>
        <fullName evidence="2">Metallophosphoesterase</fullName>
    </submittedName>
</protein>
<dbReference type="InterPro" id="IPR024654">
    <property type="entry name" value="Calcineurin-like_PHP_lpxH"/>
</dbReference>
<evidence type="ECO:0000259" key="1">
    <source>
        <dbReference type="Pfam" id="PF12850"/>
    </source>
</evidence>
<dbReference type="Gene3D" id="3.60.21.10">
    <property type="match status" value="1"/>
</dbReference>
<sequence>MSRLMLMSDLHLGHKNICKYRSQFSTPEEHDNTIFENLATNIRKRDTLYLLGDVAFTFGWLEKIKSINCRHKLLVCGNHDTERGIKMKHLVDVYDDVVALTSKRKYWISHCPIHPQEMRGRLGCVHGHIHSKKVMVDYLVPEPYVEDWEYLNACVEHTNYKPITFDQLIEEQQG</sequence>
<evidence type="ECO:0000313" key="2">
    <source>
        <dbReference type="EMBL" id="QHZ59873.1"/>
    </source>
</evidence>
<feature type="domain" description="Calcineurin-like phosphoesterase" evidence="1">
    <location>
        <begin position="4"/>
        <end position="136"/>
    </location>
</feature>
<proteinExistence type="predicted"/>
<organism evidence="2 3">
    <name type="scientific">Alteromonas phage vB_AmeM_PT11-V22</name>
    <dbReference type="NCBI Taxonomy" id="2704031"/>
    <lineage>
        <taxon>Viruses</taxon>
        <taxon>Duplodnaviria</taxon>
        <taxon>Heunggongvirae</taxon>
        <taxon>Uroviricota</taxon>
        <taxon>Caudoviricetes</taxon>
        <taxon>Myoalterovirus</taxon>
        <taxon>Myoalterovirus PT11V22</taxon>
    </lineage>
</organism>
<dbReference type="EMBL" id="MN877442">
    <property type="protein sequence ID" value="QHZ59873.1"/>
    <property type="molecule type" value="Genomic_DNA"/>
</dbReference>
<dbReference type="InterPro" id="IPR029052">
    <property type="entry name" value="Metallo-depent_PP-like"/>
</dbReference>
<accession>A0A6C0R1H4</accession>
<dbReference type="KEGG" id="vg:55626567"/>
<name>A0A6C0R1H4_9CAUD</name>
<dbReference type="Proteomes" id="UP000479357">
    <property type="component" value="Segment"/>
</dbReference>
<dbReference type="Pfam" id="PF12850">
    <property type="entry name" value="Metallophos_2"/>
    <property type="match status" value="1"/>
</dbReference>
<dbReference type="SUPFAM" id="SSF56300">
    <property type="entry name" value="Metallo-dependent phosphatases"/>
    <property type="match status" value="1"/>
</dbReference>
<dbReference type="RefSeq" id="YP_009855827.1">
    <property type="nucleotide sequence ID" value="NC_048847.1"/>
</dbReference>
<keyword evidence="3" id="KW-1185">Reference proteome</keyword>
<evidence type="ECO:0000313" key="3">
    <source>
        <dbReference type="Proteomes" id="UP000479357"/>
    </source>
</evidence>
<dbReference type="GeneID" id="55626567"/>
<reference evidence="2 3" key="1">
    <citation type="submission" date="2019-12" db="EMBL/GenBank/DDBJ databases">
        <title>Alteromonas phage V22 represents a new genus of marine bacteriophages that requires a novel tail fiber chaperone for host recognition.</title>
        <authorList>
            <person name="Gonzalez-Serrano R."/>
            <person name="Dunne M."/>
            <person name="Rosselli R."/>
            <person name="Martin-Cuadrado A.-B."/>
            <person name="Grosboillot V."/>
            <person name="Zinsli L."/>
            <person name="Roda-Garcia J.J."/>
            <person name="Loessner M.J."/>
            <person name="Rodriguez-Valera F."/>
        </authorList>
    </citation>
    <scope>NUCLEOTIDE SEQUENCE [LARGE SCALE GENOMIC DNA]</scope>
</reference>